<dbReference type="EMBL" id="SWKV01000002">
    <property type="protein sequence ID" value="KAF3047582.1"/>
    <property type="molecule type" value="Genomic_DNA"/>
</dbReference>
<sequence>MTKVLTDKSVLNAQIFAVHEDLMVTRPHCVKHALDAACTPKVSDNSTIDIKLQSQESGDGHAYDILRKYATEGNTGAIALPDEDPKFFVQCIQLIITGTLPVVEHLKKDNKVTPAPPVKFGKESREQMSQPQPAPPYTERDHALSKVHADIFSFTNISA</sequence>
<name>A0A9P5C732_9PLEO</name>
<evidence type="ECO:0000313" key="3">
    <source>
        <dbReference type="Proteomes" id="UP000758155"/>
    </source>
</evidence>
<accession>A0A9P5C732</accession>
<evidence type="ECO:0000256" key="1">
    <source>
        <dbReference type="SAM" id="MobiDB-lite"/>
    </source>
</evidence>
<comment type="caution">
    <text evidence="2">The sequence shown here is derived from an EMBL/GenBank/DDBJ whole genome shotgun (WGS) entry which is preliminary data.</text>
</comment>
<protein>
    <submittedName>
        <fullName evidence="2">Uncharacterized protein</fullName>
    </submittedName>
</protein>
<feature type="region of interest" description="Disordered" evidence="1">
    <location>
        <begin position="111"/>
        <end position="142"/>
    </location>
</feature>
<gene>
    <name evidence="2" type="ORF">E8E12_010568</name>
</gene>
<dbReference type="Proteomes" id="UP000758155">
    <property type="component" value="Unassembled WGS sequence"/>
</dbReference>
<proteinExistence type="predicted"/>
<evidence type="ECO:0000313" key="2">
    <source>
        <dbReference type="EMBL" id="KAF3047582.1"/>
    </source>
</evidence>
<organism evidence="2 3">
    <name type="scientific">Didymella heteroderae</name>
    <dbReference type="NCBI Taxonomy" id="1769908"/>
    <lineage>
        <taxon>Eukaryota</taxon>
        <taxon>Fungi</taxon>
        <taxon>Dikarya</taxon>
        <taxon>Ascomycota</taxon>
        <taxon>Pezizomycotina</taxon>
        <taxon>Dothideomycetes</taxon>
        <taxon>Pleosporomycetidae</taxon>
        <taxon>Pleosporales</taxon>
        <taxon>Pleosporineae</taxon>
        <taxon>Didymellaceae</taxon>
        <taxon>Didymella</taxon>
    </lineage>
</organism>
<keyword evidence="3" id="KW-1185">Reference proteome</keyword>
<reference evidence="2" key="1">
    <citation type="submission" date="2019-04" db="EMBL/GenBank/DDBJ databases">
        <title>Sequencing of skin fungus with MAO and IRED activity.</title>
        <authorList>
            <person name="Marsaioli A.J."/>
            <person name="Bonatto J.M.C."/>
            <person name="Reis Junior O."/>
        </authorList>
    </citation>
    <scope>NUCLEOTIDE SEQUENCE</scope>
    <source>
        <strain evidence="2">28M1</strain>
    </source>
</reference>
<dbReference type="AlphaFoldDB" id="A0A9P5C732"/>